<reference evidence="1" key="1">
    <citation type="journal article" date="2021" name="Proc. Natl. Acad. Sci. U.S.A.">
        <title>A Catalog of Tens of Thousands of Viruses from Human Metagenomes Reveals Hidden Associations with Chronic Diseases.</title>
        <authorList>
            <person name="Tisza M.J."/>
            <person name="Buck C.B."/>
        </authorList>
    </citation>
    <scope>NUCLEOTIDE SEQUENCE</scope>
    <source>
        <strain evidence="1">Ct8mF2</strain>
    </source>
</reference>
<protein>
    <submittedName>
        <fullName evidence="1">Uncharacterized protein</fullName>
    </submittedName>
</protein>
<evidence type="ECO:0000313" key="1">
    <source>
        <dbReference type="EMBL" id="DAE07744.1"/>
    </source>
</evidence>
<dbReference type="EMBL" id="BK015454">
    <property type="protein sequence ID" value="DAE07744.1"/>
    <property type="molecule type" value="Genomic_DNA"/>
</dbReference>
<sequence>MPIIATDLQRNLQRRCNGSEIKIMASIRKKSNGMWLAQVRRVARDGLPALNRSASFPRKAEAEA</sequence>
<proteinExistence type="predicted"/>
<accession>A0A8S5PLX0</accession>
<name>A0A8S5PLX0_9CAUD</name>
<organism evidence="1">
    <name type="scientific">Podoviridae sp. ct8mF2</name>
    <dbReference type="NCBI Taxonomy" id="2825224"/>
    <lineage>
        <taxon>Viruses</taxon>
        <taxon>Duplodnaviria</taxon>
        <taxon>Heunggongvirae</taxon>
        <taxon>Uroviricota</taxon>
        <taxon>Caudoviricetes</taxon>
    </lineage>
</organism>